<gene>
    <name evidence="4" type="ORF">B0J11DRAFT_564785</name>
</gene>
<feature type="signal peptide" evidence="3">
    <location>
        <begin position="1"/>
        <end position="20"/>
    </location>
</feature>
<organism evidence="4 5">
    <name type="scientific">Dendryphion nanum</name>
    <dbReference type="NCBI Taxonomy" id="256645"/>
    <lineage>
        <taxon>Eukaryota</taxon>
        <taxon>Fungi</taxon>
        <taxon>Dikarya</taxon>
        <taxon>Ascomycota</taxon>
        <taxon>Pezizomycotina</taxon>
        <taxon>Dothideomycetes</taxon>
        <taxon>Pleosporomycetidae</taxon>
        <taxon>Pleosporales</taxon>
        <taxon>Torulaceae</taxon>
        <taxon>Dendryphion</taxon>
    </lineage>
</organism>
<evidence type="ECO:0008006" key="6">
    <source>
        <dbReference type="Google" id="ProtNLM"/>
    </source>
</evidence>
<name>A0A9P9EBR8_9PLEO</name>
<evidence type="ECO:0000256" key="1">
    <source>
        <dbReference type="SAM" id="MobiDB-lite"/>
    </source>
</evidence>
<proteinExistence type="predicted"/>
<reference evidence="4" key="1">
    <citation type="journal article" date="2021" name="Nat. Commun.">
        <title>Genetic determinants of endophytism in the Arabidopsis root mycobiome.</title>
        <authorList>
            <person name="Mesny F."/>
            <person name="Miyauchi S."/>
            <person name="Thiergart T."/>
            <person name="Pickel B."/>
            <person name="Atanasova L."/>
            <person name="Karlsson M."/>
            <person name="Huettel B."/>
            <person name="Barry K.W."/>
            <person name="Haridas S."/>
            <person name="Chen C."/>
            <person name="Bauer D."/>
            <person name="Andreopoulos W."/>
            <person name="Pangilinan J."/>
            <person name="LaButti K."/>
            <person name="Riley R."/>
            <person name="Lipzen A."/>
            <person name="Clum A."/>
            <person name="Drula E."/>
            <person name="Henrissat B."/>
            <person name="Kohler A."/>
            <person name="Grigoriev I.V."/>
            <person name="Martin F.M."/>
            <person name="Hacquard S."/>
        </authorList>
    </citation>
    <scope>NUCLEOTIDE SEQUENCE</scope>
    <source>
        <strain evidence="4">MPI-CAGE-CH-0243</strain>
    </source>
</reference>
<keyword evidence="2" id="KW-0812">Transmembrane</keyword>
<dbReference type="AlphaFoldDB" id="A0A9P9EBR8"/>
<feature type="region of interest" description="Disordered" evidence="1">
    <location>
        <begin position="576"/>
        <end position="612"/>
    </location>
</feature>
<feature type="transmembrane region" description="Helical" evidence="2">
    <location>
        <begin position="543"/>
        <end position="567"/>
    </location>
</feature>
<keyword evidence="2" id="KW-0472">Membrane</keyword>
<sequence length="612" mass="65562">MLLFSSYILCCFVGIQLVTAALPPLEYKIRNAPGFSTAETVDIIRRELSAAKLSTRNKDLRGNATLDRSWNEAVLLKFGVEKAVGQTNQSETTLSAEVEIVCSQCYLKGIAFAEISFAEEFNASQAIGRTMDQVRGKVENFTEMVDDYFVNYTKGVIKKLGDGIDVDDFEFPTFPFNFALEIPSVPDVNLKFRFDGTELYIKTNTVLSVGATYELNLYSSTTPVGIAITKDLKLGVIFAIDLILSAKGQINISSGFHIKLKDGLELKIAIFSDKISDLIFNGGQFEFLPVEIESGGIVFSAILRIGVHAGFKLVTPTLPDIPAINEVQVGGGIEVGVYANVAEFTTNVTYVPNDKECELKVVQSYQLALGAVAGATVQIGGNTWGPVPETSIPIWYTQLRSLCAMKTKAAPNPTITARNIRARQEGFTTTTRVTKVTYTGVSCSSQGIVNCPASLQITSQSTETKTLTASVRSGEKVTWAQATVNAVATTVAFGSNAQSISATTGKPVSYIPPPPSPSTTVRSKSSAGVIVVEGQVGGVSKKVIVGVSVGVGVPVLIALAAGIFLLLRRSKGRITPSSESVPMIAEPYESKSQAPYSDKPKTGANVREVEQH</sequence>
<dbReference type="OrthoDB" id="4733706at2759"/>
<dbReference type="EMBL" id="JAGMWT010000002">
    <property type="protein sequence ID" value="KAH7135450.1"/>
    <property type="molecule type" value="Genomic_DNA"/>
</dbReference>
<evidence type="ECO:0000256" key="3">
    <source>
        <dbReference type="SAM" id="SignalP"/>
    </source>
</evidence>
<accession>A0A9P9EBR8</accession>
<evidence type="ECO:0000313" key="5">
    <source>
        <dbReference type="Proteomes" id="UP000700596"/>
    </source>
</evidence>
<feature type="chain" id="PRO_5040447954" description="Mid2 domain-containing protein" evidence="3">
    <location>
        <begin position="21"/>
        <end position="612"/>
    </location>
</feature>
<keyword evidence="2" id="KW-1133">Transmembrane helix</keyword>
<dbReference type="Proteomes" id="UP000700596">
    <property type="component" value="Unassembled WGS sequence"/>
</dbReference>
<protein>
    <recommendedName>
        <fullName evidence="6">Mid2 domain-containing protein</fullName>
    </recommendedName>
</protein>
<evidence type="ECO:0000313" key="4">
    <source>
        <dbReference type="EMBL" id="KAH7135450.1"/>
    </source>
</evidence>
<evidence type="ECO:0000256" key="2">
    <source>
        <dbReference type="SAM" id="Phobius"/>
    </source>
</evidence>
<keyword evidence="3" id="KW-0732">Signal</keyword>
<comment type="caution">
    <text evidence="4">The sequence shown here is derived from an EMBL/GenBank/DDBJ whole genome shotgun (WGS) entry which is preliminary data.</text>
</comment>
<keyword evidence="5" id="KW-1185">Reference proteome</keyword>